<organism evidence="2 3">
    <name type="scientific">Streptomyces sirii</name>
    <dbReference type="NCBI Taxonomy" id="3127701"/>
    <lineage>
        <taxon>Bacteria</taxon>
        <taxon>Bacillati</taxon>
        <taxon>Actinomycetota</taxon>
        <taxon>Actinomycetes</taxon>
        <taxon>Kitasatosporales</taxon>
        <taxon>Streptomycetaceae</taxon>
        <taxon>Streptomyces</taxon>
    </lineage>
</organism>
<evidence type="ECO:0000313" key="2">
    <source>
        <dbReference type="EMBL" id="WXK79193.1"/>
    </source>
</evidence>
<feature type="domain" description="Methyltransferase type 11" evidence="1">
    <location>
        <begin position="40"/>
        <end position="135"/>
    </location>
</feature>
<proteinExistence type="predicted"/>
<accession>A0ABZ2QSY6</accession>
<protein>
    <submittedName>
        <fullName evidence="2">Class I SAM-dependent methyltransferase</fullName>
        <ecNumber evidence="2">2.1.-.-</ecNumber>
    </submittedName>
</protein>
<evidence type="ECO:0000259" key="1">
    <source>
        <dbReference type="Pfam" id="PF08241"/>
    </source>
</evidence>
<dbReference type="PANTHER" id="PTHR42912">
    <property type="entry name" value="METHYLTRANSFERASE"/>
    <property type="match status" value="1"/>
</dbReference>
<dbReference type="InterPro" id="IPR050508">
    <property type="entry name" value="Methyltransf_Superfamily"/>
</dbReference>
<keyword evidence="2" id="KW-0489">Methyltransferase</keyword>
<dbReference type="InterPro" id="IPR029063">
    <property type="entry name" value="SAM-dependent_MTases_sf"/>
</dbReference>
<dbReference type="GO" id="GO:0032259">
    <property type="term" value="P:methylation"/>
    <property type="evidence" value="ECO:0007669"/>
    <property type="project" value="UniProtKB-KW"/>
</dbReference>
<dbReference type="Pfam" id="PF08241">
    <property type="entry name" value="Methyltransf_11"/>
    <property type="match status" value="1"/>
</dbReference>
<dbReference type="PANTHER" id="PTHR42912:SF93">
    <property type="entry name" value="N6-ADENOSINE-METHYLTRANSFERASE TMT1A"/>
    <property type="match status" value="1"/>
</dbReference>
<dbReference type="CDD" id="cd02440">
    <property type="entry name" value="AdoMet_MTases"/>
    <property type="match status" value="1"/>
</dbReference>
<dbReference type="EC" id="2.1.-.-" evidence="2"/>
<dbReference type="EMBL" id="CP147982">
    <property type="protein sequence ID" value="WXK79193.1"/>
    <property type="molecule type" value="Genomic_DNA"/>
</dbReference>
<gene>
    <name evidence="2" type="ORF">WAB15_26155</name>
</gene>
<sequence length="192" mass="21402">MPSMNRYHQWLCSSRIWARAVEKDLLPWALDEVQLGADTLEIGPGYGATTRVLERRTGGRLSVLEVDRDAAERLRAQYGDRIAVVHGDGTAMPLPDASFDTVVCFTMLHHVPTPRQQDRLFAEALRVLRPGGVFAGCDGRASRGFRLVHLRDTYVPVPPETLPSRLRTAGFAAPGISVTLTKDHFRFRAIRP</sequence>
<keyword evidence="2" id="KW-0808">Transferase</keyword>
<evidence type="ECO:0000313" key="3">
    <source>
        <dbReference type="Proteomes" id="UP001626628"/>
    </source>
</evidence>
<reference evidence="2 3" key="1">
    <citation type="submission" date="2024-03" db="EMBL/GenBank/DDBJ databases">
        <title>The complete genome of Streptomyces sirii sp.nov.</title>
        <authorList>
            <person name="Zakalyukina Y.V."/>
            <person name="Belik A.R."/>
            <person name="Biryukov M.V."/>
            <person name="Baturina O.A."/>
            <person name="Kabilov M.R."/>
        </authorList>
    </citation>
    <scope>NUCLEOTIDE SEQUENCE [LARGE SCALE GENOMIC DNA]</scope>
    <source>
        <strain evidence="2 3">BP-8</strain>
    </source>
</reference>
<name>A0ABZ2QSY6_9ACTN</name>
<dbReference type="SUPFAM" id="SSF53335">
    <property type="entry name" value="S-adenosyl-L-methionine-dependent methyltransferases"/>
    <property type="match status" value="1"/>
</dbReference>
<dbReference type="Gene3D" id="3.40.50.150">
    <property type="entry name" value="Vaccinia Virus protein VP39"/>
    <property type="match status" value="1"/>
</dbReference>
<dbReference type="GO" id="GO:0008168">
    <property type="term" value="F:methyltransferase activity"/>
    <property type="evidence" value="ECO:0007669"/>
    <property type="project" value="UniProtKB-KW"/>
</dbReference>
<dbReference type="RefSeq" id="WP_407287750.1">
    <property type="nucleotide sequence ID" value="NZ_CP147982.1"/>
</dbReference>
<dbReference type="InterPro" id="IPR013216">
    <property type="entry name" value="Methyltransf_11"/>
</dbReference>
<dbReference type="Proteomes" id="UP001626628">
    <property type="component" value="Chromosome"/>
</dbReference>
<keyword evidence="3" id="KW-1185">Reference proteome</keyword>